<dbReference type="OrthoDB" id="246035at2759"/>
<feature type="region of interest" description="Disordered" evidence="1">
    <location>
        <begin position="302"/>
        <end position="321"/>
    </location>
</feature>
<dbReference type="Proteomes" id="UP000031737">
    <property type="component" value="Unassembled WGS sequence"/>
</dbReference>
<feature type="compositionally biased region" description="Low complexity" evidence="1">
    <location>
        <begin position="606"/>
        <end position="630"/>
    </location>
</feature>
<evidence type="ECO:0000313" key="3">
    <source>
        <dbReference type="Proteomes" id="UP000031737"/>
    </source>
</evidence>
<evidence type="ECO:0000313" key="2">
    <source>
        <dbReference type="EMBL" id="ESL06623.1"/>
    </source>
</evidence>
<sequence length="785" mass="85377">MHVTLYVTLAEEEKREFMHDKMKFKGIQPNELSPLTTLTGSDISLEDAVRCSATFLLWERLYGITTVSPTAYKTSVYCLQQRQRSSAVGSSTGPARKNGLLLQRPYVVRTQGSFMHDMSKFEGGREAGYSVPRDVPGCASMEALPQGGKSVFSEGNSIAATDDFHRDVKNTVVRRERSPSLRVSKKCETSPSIDEVENRELFSFPPLLSTPPAGQSVPLSGSGLFSPHTPYRAVAEETTLQFQEADVREDNVMVRGLESGGVSDDVWLPRSSASDVLKLGNYDNTIDNTRGSEFFEICAGRGKADQTQTNPTRATSHSVPQWPRWETSMEPRRVTNNEVLDDAIQCGNHGTERVIMFPEGVSAHSDDEQATVASDAGPSSLSRGSVPLASSLRPTHGRVGSETPLGRRSGEAKVDGVAATQLRAGEGTVRKTRQYRPPVFYSARVPDNAVTAAMGGDEVVSYAQGSGGTSVPVRKTSADVSVVTHTEPAVQDPHDDAMPPPQDWASSLFAETNPVASSASSFSEDLQGTDGDERRSQEMNTPTGSWDDEHVVSFLSLGKDRKTASPRASPQEAENGGPHHQQLGGKEEEEEEDARNISLGEPTDKPFSVSPSPSFKDYEWAAKAQEALEQQQRRFCARTPSTNPPSPPPPLQVCGFELPQPPRGRHLAAPVSFNRERDVASSKSPEKPRGPSALPKNAASLPARNSAKKLPSKRASQTALRSQRAELGQGHLSGTPKPDANTRKRPREAMVSSPPPEEFPLPRTMPTSESAIRKKKDTKKRTKKQ</sequence>
<feature type="compositionally biased region" description="Polar residues" evidence="1">
    <location>
        <begin position="305"/>
        <end position="319"/>
    </location>
</feature>
<feature type="region of interest" description="Disordered" evidence="1">
    <location>
        <begin position="363"/>
        <end position="415"/>
    </location>
</feature>
<organism evidence="2 3">
    <name type="scientific">Trypanosoma rangeli SC58</name>
    <dbReference type="NCBI Taxonomy" id="429131"/>
    <lineage>
        <taxon>Eukaryota</taxon>
        <taxon>Discoba</taxon>
        <taxon>Euglenozoa</taxon>
        <taxon>Kinetoplastea</taxon>
        <taxon>Metakinetoplastina</taxon>
        <taxon>Trypanosomatida</taxon>
        <taxon>Trypanosomatidae</taxon>
        <taxon>Trypanosoma</taxon>
        <taxon>Herpetosoma</taxon>
    </lineage>
</organism>
<accession>A0A061IU70</accession>
<feature type="region of interest" description="Disordered" evidence="1">
    <location>
        <begin position="513"/>
        <end position="785"/>
    </location>
</feature>
<keyword evidence="3" id="KW-1185">Reference proteome</keyword>
<feature type="compositionally biased region" description="Polar residues" evidence="1">
    <location>
        <begin position="514"/>
        <end position="526"/>
    </location>
</feature>
<reference evidence="2 3" key="1">
    <citation type="submission" date="2013-07" db="EMBL/GenBank/DDBJ databases">
        <authorList>
            <person name="Stoco P.H."/>
            <person name="Wagner G."/>
            <person name="Gerber A."/>
            <person name="Zaha A."/>
            <person name="Thompson C."/>
            <person name="Bartholomeu D.C."/>
            <person name="Luckemeyer D.D."/>
            <person name="Bahia D."/>
            <person name="Loreto E."/>
            <person name="Prestes E.B."/>
            <person name="Lima F.M."/>
            <person name="Rodrigues-Luiz G."/>
            <person name="Vallejo G.A."/>
            <person name="Filho J.F."/>
            <person name="Monteiro K.M."/>
            <person name="Tyler K.M."/>
            <person name="de Almeida L.G."/>
            <person name="Ortiz M.F."/>
            <person name="Siervo M.A."/>
            <person name="de Moraes M.H."/>
            <person name="Cunha O.L."/>
            <person name="Mendonca-Neto R."/>
            <person name="Silva R."/>
            <person name="Teixeira S.M."/>
            <person name="Murta S.M."/>
            <person name="Sincero T.C."/>
            <person name="Mendes T.A."/>
            <person name="Urmenyi T.P."/>
            <person name="Silva V.G."/>
            <person name="da Rocha W.D."/>
            <person name="Andersson B."/>
            <person name="Romanha A.J."/>
            <person name="Steindel M."/>
            <person name="de Vasconcelos A.T."/>
            <person name="Grisard E.C."/>
        </authorList>
    </citation>
    <scope>NUCLEOTIDE SEQUENCE [LARGE SCALE GENOMIC DNA]</scope>
    <source>
        <strain evidence="2 3">SC58</strain>
    </source>
</reference>
<dbReference type="AlphaFoldDB" id="A0A061IU70"/>
<dbReference type="EMBL" id="AUPL01005700">
    <property type="protein sequence ID" value="ESL06623.1"/>
    <property type="molecule type" value="Genomic_DNA"/>
</dbReference>
<feature type="compositionally biased region" description="Basic residues" evidence="1">
    <location>
        <begin position="773"/>
        <end position="785"/>
    </location>
</feature>
<evidence type="ECO:0000256" key="1">
    <source>
        <dbReference type="SAM" id="MobiDB-lite"/>
    </source>
</evidence>
<feature type="compositionally biased region" description="Basic and acidic residues" evidence="1">
    <location>
        <begin position="674"/>
        <end position="689"/>
    </location>
</feature>
<gene>
    <name evidence="2" type="ORF">TRSC58_05700</name>
</gene>
<feature type="compositionally biased region" description="Pro residues" evidence="1">
    <location>
        <begin position="642"/>
        <end position="651"/>
    </location>
</feature>
<protein>
    <submittedName>
        <fullName evidence="2">Uncharacterized protein</fullName>
    </submittedName>
</protein>
<proteinExistence type="predicted"/>
<dbReference type="VEuPathDB" id="TriTrypDB:TRSC58_05700"/>
<comment type="caution">
    <text evidence="2">The sequence shown here is derived from an EMBL/GenBank/DDBJ whole genome shotgun (WGS) entry which is preliminary data.</text>
</comment>
<name>A0A061IU70_TRYRA</name>